<organism evidence="3 4">
    <name type="scientific">Streptococcus suis</name>
    <dbReference type="NCBI Taxonomy" id="1307"/>
    <lineage>
        <taxon>Bacteria</taxon>
        <taxon>Bacillati</taxon>
        <taxon>Bacillota</taxon>
        <taxon>Bacilli</taxon>
        <taxon>Lactobacillales</taxon>
        <taxon>Streptococcaceae</taxon>
        <taxon>Streptococcus</taxon>
    </lineage>
</organism>
<dbReference type="RefSeq" id="WP_105122212.1">
    <property type="nucleotide sequence ID" value="NZ_POIP01000330.1"/>
</dbReference>
<gene>
    <name evidence="3" type="ORF">EI998_01360</name>
</gene>
<dbReference type="CDD" id="cd03443">
    <property type="entry name" value="PaaI_thioesterase"/>
    <property type="match status" value="1"/>
</dbReference>
<keyword evidence="1" id="KW-0378">Hydrolase</keyword>
<name>A0A3R8REX0_STRSU</name>
<dbReference type="SUPFAM" id="SSF54637">
    <property type="entry name" value="Thioesterase/thiol ester dehydrase-isomerase"/>
    <property type="match status" value="1"/>
</dbReference>
<evidence type="ECO:0000256" key="1">
    <source>
        <dbReference type="ARBA" id="ARBA00022801"/>
    </source>
</evidence>
<dbReference type="Gene3D" id="3.10.129.10">
    <property type="entry name" value="Hotdog Thioesterase"/>
    <property type="match status" value="1"/>
</dbReference>
<dbReference type="AlphaFoldDB" id="A0A3R8REX0"/>
<comment type="caution">
    <text evidence="3">The sequence shown here is derived from an EMBL/GenBank/DDBJ whole genome shotgun (WGS) entry which is preliminary data.</text>
</comment>
<evidence type="ECO:0000313" key="4">
    <source>
        <dbReference type="Proteomes" id="UP000274117"/>
    </source>
</evidence>
<dbReference type="InterPro" id="IPR003736">
    <property type="entry name" value="PAAI_dom"/>
</dbReference>
<feature type="domain" description="Thioesterase" evidence="2">
    <location>
        <begin position="39"/>
        <end position="112"/>
    </location>
</feature>
<dbReference type="GO" id="GO:0016289">
    <property type="term" value="F:acyl-CoA hydrolase activity"/>
    <property type="evidence" value="ECO:0007669"/>
    <property type="project" value="UniProtKB-ARBA"/>
</dbReference>
<evidence type="ECO:0000313" key="3">
    <source>
        <dbReference type="EMBL" id="RRR55165.1"/>
    </source>
</evidence>
<sequence>MDKYHIPPVLVFENYELVEVSNGRVVIETRVVDSSLNIYGMTHGGYLFTFCDNVAGLAVFSQGYKCVTLQSNVHFTRAGHLGDKLTITAEIVHDGRSTKLVEAVVTNEKGQKLVRASFTMFVTGTFEEES</sequence>
<dbReference type="PANTHER" id="PTHR42856">
    <property type="entry name" value="ACYL-COENZYME A THIOESTERASE PAAI"/>
    <property type="match status" value="1"/>
</dbReference>
<dbReference type="Proteomes" id="UP000274117">
    <property type="component" value="Unassembled WGS sequence"/>
</dbReference>
<dbReference type="Pfam" id="PF03061">
    <property type="entry name" value="4HBT"/>
    <property type="match status" value="1"/>
</dbReference>
<dbReference type="InterPro" id="IPR052723">
    <property type="entry name" value="Acyl-CoA_thioesterase_PaaI"/>
</dbReference>
<dbReference type="PANTHER" id="PTHR42856:SF1">
    <property type="entry name" value="ACYL-COENZYME A THIOESTERASE PAAI"/>
    <property type="match status" value="1"/>
</dbReference>
<evidence type="ECO:0000259" key="2">
    <source>
        <dbReference type="Pfam" id="PF03061"/>
    </source>
</evidence>
<dbReference type="InterPro" id="IPR006683">
    <property type="entry name" value="Thioestr_dom"/>
</dbReference>
<dbReference type="NCBIfam" id="TIGR00369">
    <property type="entry name" value="unchar_dom_1"/>
    <property type="match status" value="1"/>
</dbReference>
<reference evidence="3 4" key="1">
    <citation type="submission" date="2018-11" db="EMBL/GenBank/DDBJ databases">
        <authorList>
            <person name="Stevens M.J."/>
            <person name="Cernela N."/>
            <person name="Spoerry Serrano N."/>
            <person name="Schmitt S."/>
            <person name="Schrenzel J."/>
            <person name="Stephan R."/>
        </authorList>
    </citation>
    <scope>NUCLEOTIDE SEQUENCE [LARGE SCALE GENOMIC DNA]</scope>
    <source>
        <strain evidence="3 4">PP422</strain>
    </source>
</reference>
<accession>A0A3R8REX0</accession>
<dbReference type="OrthoDB" id="2139465at2"/>
<dbReference type="EMBL" id="RSDO01000002">
    <property type="protein sequence ID" value="RRR55165.1"/>
    <property type="molecule type" value="Genomic_DNA"/>
</dbReference>
<dbReference type="InterPro" id="IPR029069">
    <property type="entry name" value="HotDog_dom_sf"/>
</dbReference>
<protein>
    <submittedName>
        <fullName evidence="3">PaaI family thioesterase</fullName>
    </submittedName>
</protein>
<reference evidence="3 4" key="2">
    <citation type="submission" date="2018-12" db="EMBL/GenBank/DDBJ databases">
        <title>Whole-genome sequences of fifteen clinical Streptococcus suis strains isolated from pigs between 2006 and 2018.</title>
        <authorList>
            <person name="Stevens M.J.A."/>
            <person name="Cernela N."/>
            <person name="Spoerry Serrano N."/>
            <person name="Schmitt S."/>
            <person name="Schrenzel J."/>
            <person name="Stephan R."/>
        </authorList>
    </citation>
    <scope>NUCLEOTIDE SEQUENCE [LARGE SCALE GENOMIC DNA]</scope>
    <source>
        <strain evidence="3 4">PP422</strain>
    </source>
</reference>
<proteinExistence type="predicted"/>